<reference evidence="1 2" key="1">
    <citation type="journal article" date="2014" name="Genome Biol. Evol.">
        <title>Acetic acid bacteria genomes reveal functional traits for adaptation to life in insect guts.</title>
        <authorList>
            <person name="Chouaia B."/>
            <person name="Gaiarsa S."/>
            <person name="Crotti E."/>
            <person name="Comandatore F."/>
            <person name="Degli Esposti M."/>
            <person name="Ricci I."/>
            <person name="Alma A."/>
            <person name="Favia G."/>
            <person name="Bandi C."/>
            <person name="Daffonchio D."/>
        </authorList>
    </citation>
    <scope>NUCLEOTIDE SEQUENCE [LARGE SCALE GENOMIC DNA]</scope>
    <source>
        <strain evidence="1 2">SF2.1</strain>
    </source>
</reference>
<name>A0A060QL60_9PROT</name>
<dbReference type="EMBL" id="CBLX010000013">
    <property type="protein sequence ID" value="CDG40042.1"/>
    <property type="molecule type" value="Genomic_DNA"/>
</dbReference>
<gene>
    <name evidence="1" type="ORF">ASAP_1997</name>
</gene>
<comment type="caution">
    <text evidence="1">The sequence shown here is derived from an EMBL/GenBank/DDBJ whole genome shotgun (WGS) entry which is preliminary data.</text>
</comment>
<evidence type="ECO:0008006" key="3">
    <source>
        <dbReference type="Google" id="ProtNLM"/>
    </source>
</evidence>
<dbReference type="Proteomes" id="UP000027583">
    <property type="component" value="Unassembled WGS sequence"/>
</dbReference>
<evidence type="ECO:0000313" key="1">
    <source>
        <dbReference type="EMBL" id="CDG40042.1"/>
    </source>
</evidence>
<accession>A0A060QL60</accession>
<dbReference type="AlphaFoldDB" id="A0A060QL60"/>
<dbReference type="RefSeq" id="WP_023978952.1">
    <property type="nucleotide sequence ID" value="NZ_CBLX010000013.1"/>
</dbReference>
<protein>
    <recommendedName>
        <fullName evidence="3">DUF768 domain-containing protein</fullName>
    </recommendedName>
</protein>
<organism evidence="1 2">
    <name type="scientific">Asaia bogorensis</name>
    <dbReference type="NCBI Taxonomy" id="91915"/>
    <lineage>
        <taxon>Bacteria</taxon>
        <taxon>Pseudomonadati</taxon>
        <taxon>Pseudomonadota</taxon>
        <taxon>Alphaproteobacteria</taxon>
        <taxon>Acetobacterales</taxon>
        <taxon>Acetobacteraceae</taxon>
        <taxon>Asaia</taxon>
    </lineage>
</organism>
<sequence length="75" mass="8134">MTGEDIDEWLDSWIEAHHQNWGEPSQAVAACLADAEKSGISPRDLNDAADGDLETYLQEEAEAIAEASDEAPEGF</sequence>
<proteinExistence type="predicted"/>
<evidence type="ECO:0000313" key="2">
    <source>
        <dbReference type="Proteomes" id="UP000027583"/>
    </source>
</evidence>
<reference evidence="1 2" key="2">
    <citation type="journal article" date="2014" name="PLoS ONE">
        <title>Evolution of mitochondria reconstructed from the energy metabolism of living bacteria.</title>
        <authorList>
            <person name="Degli Esposti M."/>
            <person name="Chouaia B."/>
            <person name="Comandatore F."/>
            <person name="Crotti E."/>
            <person name="Sassera D."/>
            <person name="Lievens P.M."/>
            <person name="Daffonchio D."/>
            <person name="Bandi C."/>
        </authorList>
    </citation>
    <scope>NUCLEOTIDE SEQUENCE [LARGE SCALE GENOMIC DNA]</scope>
    <source>
        <strain evidence="1 2">SF2.1</strain>
    </source>
</reference>